<dbReference type="GO" id="GO:0006508">
    <property type="term" value="P:proteolysis"/>
    <property type="evidence" value="ECO:0007669"/>
    <property type="project" value="UniProtKB-KW"/>
</dbReference>
<dbReference type="InterPro" id="IPR009003">
    <property type="entry name" value="Peptidase_S1_PA"/>
</dbReference>
<dbReference type="AlphaFoldDB" id="T1JCW7"/>
<dbReference type="Pfam" id="PF00089">
    <property type="entry name" value="Trypsin"/>
    <property type="match status" value="1"/>
</dbReference>
<dbReference type="Proteomes" id="UP000014500">
    <property type="component" value="Unassembled WGS sequence"/>
</dbReference>
<organism evidence="7 8">
    <name type="scientific">Strigamia maritima</name>
    <name type="common">European centipede</name>
    <name type="synonym">Geophilus maritimus</name>
    <dbReference type="NCBI Taxonomy" id="126957"/>
    <lineage>
        <taxon>Eukaryota</taxon>
        <taxon>Metazoa</taxon>
        <taxon>Ecdysozoa</taxon>
        <taxon>Arthropoda</taxon>
        <taxon>Myriapoda</taxon>
        <taxon>Chilopoda</taxon>
        <taxon>Pleurostigmophora</taxon>
        <taxon>Geophilomorpha</taxon>
        <taxon>Linotaeniidae</taxon>
        <taxon>Strigamia</taxon>
    </lineage>
</organism>
<evidence type="ECO:0000259" key="6">
    <source>
        <dbReference type="PROSITE" id="PS50240"/>
    </source>
</evidence>
<dbReference type="InterPro" id="IPR033116">
    <property type="entry name" value="TRYPSIN_SER"/>
</dbReference>
<keyword evidence="1 5" id="KW-0645">Protease</keyword>
<keyword evidence="2 5" id="KW-0378">Hydrolase</keyword>
<dbReference type="STRING" id="126957.T1JCW7"/>
<accession>T1JCW7</accession>
<dbReference type="InterPro" id="IPR001314">
    <property type="entry name" value="Peptidase_S1A"/>
</dbReference>
<protein>
    <recommendedName>
        <fullName evidence="6">Peptidase S1 domain-containing protein</fullName>
    </recommendedName>
</protein>
<name>T1JCW7_STRMM</name>
<dbReference type="PRINTS" id="PR00722">
    <property type="entry name" value="CHYMOTRYPSIN"/>
</dbReference>
<dbReference type="PhylomeDB" id="T1JCW7"/>
<dbReference type="PROSITE" id="PS00134">
    <property type="entry name" value="TRYPSIN_HIS"/>
    <property type="match status" value="1"/>
</dbReference>
<evidence type="ECO:0000313" key="7">
    <source>
        <dbReference type="EnsemblMetazoa" id="SMAR011637-PA"/>
    </source>
</evidence>
<dbReference type="Gene3D" id="2.40.10.10">
    <property type="entry name" value="Trypsin-like serine proteases"/>
    <property type="match status" value="2"/>
</dbReference>
<dbReference type="PROSITE" id="PS50240">
    <property type="entry name" value="TRYPSIN_DOM"/>
    <property type="match status" value="1"/>
</dbReference>
<evidence type="ECO:0000256" key="2">
    <source>
        <dbReference type="ARBA" id="ARBA00022801"/>
    </source>
</evidence>
<proteinExistence type="predicted"/>
<evidence type="ECO:0000256" key="5">
    <source>
        <dbReference type="RuleBase" id="RU363034"/>
    </source>
</evidence>
<feature type="domain" description="Peptidase S1" evidence="6">
    <location>
        <begin position="91"/>
        <end position="323"/>
    </location>
</feature>
<evidence type="ECO:0000256" key="4">
    <source>
        <dbReference type="ARBA" id="ARBA00023157"/>
    </source>
</evidence>
<dbReference type="HOGENOM" id="CLU_006842_0_0_1"/>
<dbReference type="PROSITE" id="PS00135">
    <property type="entry name" value="TRYPSIN_SER"/>
    <property type="match status" value="1"/>
</dbReference>
<dbReference type="SMART" id="SM00020">
    <property type="entry name" value="Tryp_SPc"/>
    <property type="match status" value="1"/>
</dbReference>
<dbReference type="GO" id="GO:0004252">
    <property type="term" value="F:serine-type endopeptidase activity"/>
    <property type="evidence" value="ECO:0007669"/>
    <property type="project" value="InterPro"/>
</dbReference>
<dbReference type="InterPro" id="IPR018114">
    <property type="entry name" value="TRYPSIN_HIS"/>
</dbReference>
<dbReference type="EnsemblMetazoa" id="SMAR011637-RA">
    <property type="protein sequence ID" value="SMAR011637-PA"/>
    <property type="gene ID" value="SMAR011637"/>
</dbReference>
<evidence type="ECO:0000256" key="1">
    <source>
        <dbReference type="ARBA" id="ARBA00022670"/>
    </source>
</evidence>
<keyword evidence="4" id="KW-1015">Disulfide bond</keyword>
<reference evidence="7" key="2">
    <citation type="submission" date="2015-02" db="UniProtKB">
        <authorList>
            <consortium name="EnsemblMetazoa"/>
        </authorList>
    </citation>
    <scope>IDENTIFICATION</scope>
</reference>
<dbReference type="CDD" id="cd00190">
    <property type="entry name" value="Tryp_SPc"/>
    <property type="match status" value="1"/>
</dbReference>
<sequence length="329" mass="35996">MLVTACSLSSSFHLSSTWCARKNILFNVEFGLRSQRTNIGQSELIFSLRNNDLRRFGRETKTEVKSAGKPSTRTVSLKCKCGIKSEAKLRIVGGVESVPHSRPWMAALATNRNFLFCGGTVINNIYILTAAHCVIGRNPNEFHVILGLHDKWNAGQLHHGTYFIKSITIHPHYDQNTVDNDIALLQLTSHVDFNTRVLPACLPQFNADVAGVVGTISGWGMIIDSGPTSRVLREVSLPVLSNAACRSKYQNGAITTNMMCAGVSSGGKDACQGDSGGPMVYQADGRWYIIGVVSWGNGCAQANQPGVYTNVSRYVKWIYSQTANAVYCW</sequence>
<dbReference type="EMBL" id="JH432085">
    <property type="status" value="NOT_ANNOTATED_CDS"/>
    <property type="molecule type" value="Genomic_DNA"/>
</dbReference>
<keyword evidence="3 5" id="KW-0720">Serine protease</keyword>
<dbReference type="eggNOG" id="KOG3627">
    <property type="taxonomic scope" value="Eukaryota"/>
</dbReference>
<dbReference type="InterPro" id="IPR043504">
    <property type="entry name" value="Peptidase_S1_PA_chymotrypsin"/>
</dbReference>
<dbReference type="InterPro" id="IPR001254">
    <property type="entry name" value="Trypsin_dom"/>
</dbReference>
<evidence type="ECO:0000256" key="3">
    <source>
        <dbReference type="ARBA" id="ARBA00022825"/>
    </source>
</evidence>
<dbReference type="SUPFAM" id="SSF50494">
    <property type="entry name" value="Trypsin-like serine proteases"/>
    <property type="match status" value="1"/>
</dbReference>
<dbReference type="FunFam" id="2.40.10.10:FF:000006">
    <property type="entry name" value="Serine proteinase stubble"/>
    <property type="match status" value="1"/>
</dbReference>
<dbReference type="PANTHER" id="PTHR24252:SF7">
    <property type="entry name" value="HYALIN"/>
    <property type="match status" value="1"/>
</dbReference>
<evidence type="ECO:0000313" key="8">
    <source>
        <dbReference type="Proteomes" id="UP000014500"/>
    </source>
</evidence>
<reference evidence="8" key="1">
    <citation type="submission" date="2011-05" db="EMBL/GenBank/DDBJ databases">
        <authorList>
            <person name="Richards S.R."/>
            <person name="Qu J."/>
            <person name="Jiang H."/>
            <person name="Jhangiani S.N."/>
            <person name="Agravi P."/>
            <person name="Goodspeed R."/>
            <person name="Gross S."/>
            <person name="Mandapat C."/>
            <person name="Jackson L."/>
            <person name="Mathew T."/>
            <person name="Pu L."/>
            <person name="Thornton R."/>
            <person name="Saada N."/>
            <person name="Wilczek-Boney K.B."/>
            <person name="Lee S."/>
            <person name="Kovar C."/>
            <person name="Wu Y."/>
            <person name="Scherer S.E."/>
            <person name="Worley K.C."/>
            <person name="Muzny D.M."/>
            <person name="Gibbs R."/>
        </authorList>
    </citation>
    <scope>NUCLEOTIDE SEQUENCE</scope>
    <source>
        <strain evidence="8">Brora</strain>
    </source>
</reference>
<keyword evidence="8" id="KW-1185">Reference proteome</keyword>
<dbReference type="PANTHER" id="PTHR24252">
    <property type="entry name" value="ACROSIN-RELATED"/>
    <property type="match status" value="1"/>
</dbReference>